<evidence type="ECO:0000313" key="3">
    <source>
        <dbReference type="Proteomes" id="UP001141552"/>
    </source>
</evidence>
<feature type="domain" description="Nucleotide-diphospho-sugar transferase" evidence="1">
    <location>
        <begin position="54"/>
        <end position="250"/>
    </location>
</feature>
<proteinExistence type="predicted"/>
<protein>
    <recommendedName>
        <fullName evidence="1">Nucleotide-diphospho-sugar transferase domain-containing protein</fullName>
    </recommendedName>
</protein>
<dbReference type="AlphaFoldDB" id="A0A9Q0FGN0"/>
<name>A0A9Q0FGN0_9ROSI</name>
<dbReference type="PANTHER" id="PTHR46038">
    <property type="entry name" value="EXPRESSED PROTEIN-RELATED"/>
    <property type="match status" value="1"/>
</dbReference>
<comment type="caution">
    <text evidence="2">The sequence shown here is derived from an EMBL/GenBank/DDBJ whole genome shotgun (WGS) entry which is preliminary data.</text>
</comment>
<dbReference type="OrthoDB" id="540503at2759"/>
<keyword evidence="3" id="KW-1185">Reference proteome</keyword>
<dbReference type="EMBL" id="JAKUCV010005449">
    <property type="protein sequence ID" value="KAJ4831124.1"/>
    <property type="molecule type" value="Genomic_DNA"/>
</dbReference>
<reference evidence="2" key="1">
    <citation type="submission" date="2022-02" db="EMBL/GenBank/DDBJ databases">
        <authorList>
            <person name="Henning P.M."/>
            <person name="McCubbin A.G."/>
            <person name="Shore J.S."/>
        </authorList>
    </citation>
    <scope>NUCLEOTIDE SEQUENCE</scope>
    <source>
        <strain evidence="2">F60SS</strain>
        <tissue evidence="2">Leaves</tissue>
    </source>
</reference>
<dbReference type="InterPro" id="IPR044821">
    <property type="entry name" value="At1g28695/At4g15970-like"/>
</dbReference>
<accession>A0A9Q0FGN0</accession>
<reference evidence="2" key="2">
    <citation type="journal article" date="2023" name="Plants (Basel)">
        <title>Annotation of the Turnera subulata (Passifloraceae) Draft Genome Reveals the S-Locus Evolved after the Divergence of Turneroideae from Passifloroideae in a Stepwise Manner.</title>
        <authorList>
            <person name="Henning P.M."/>
            <person name="Roalson E.H."/>
            <person name="Mir W."/>
            <person name="McCubbin A.G."/>
            <person name="Shore J.S."/>
        </authorList>
    </citation>
    <scope>NUCLEOTIDE SEQUENCE</scope>
    <source>
        <strain evidence="2">F60SS</strain>
    </source>
</reference>
<dbReference type="PANTHER" id="PTHR46038:SF37">
    <property type="entry name" value="GLYCOSYLTRANSFERASE"/>
    <property type="match status" value="1"/>
</dbReference>
<evidence type="ECO:0000259" key="1">
    <source>
        <dbReference type="Pfam" id="PF03407"/>
    </source>
</evidence>
<evidence type="ECO:0000313" key="2">
    <source>
        <dbReference type="EMBL" id="KAJ4831124.1"/>
    </source>
</evidence>
<sequence length="283" mass="32125">NSDRRKLVQVLRAATTPSRTVIMTIVDKSWARPGSILDLFLESFRTGDGTKFYLKHLVIVALDSQAFQYSKDIHPHCYHLKTAAHFKPFTSFSYLILNKRRNELLLEVVELGYSVVYTDADVMWLRNPLPHFQIPRELSIACDSSLSDASSEGESTDGGFGGFFHLMSSDVTVEFFHLWKLVGVLYPRVANLSLCEISRDTKFVQSAGFRIKFVEADYYGEFCRPSRNISKTYTMHANCCNNLESKVHDLKLVLHALANPEKSKDGTLHQLFTSGNTLKCLTR</sequence>
<gene>
    <name evidence="2" type="ORF">Tsubulata_000655</name>
</gene>
<dbReference type="Pfam" id="PF03407">
    <property type="entry name" value="Nucleotid_trans"/>
    <property type="match status" value="1"/>
</dbReference>
<dbReference type="Proteomes" id="UP001141552">
    <property type="component" value="Unassembled WGS sequence"/>
</dbReference>
<dbReference type="InterPro" id="IPR005069">
    <property type="entry name" value="Nucl-diP-sugar_transferase"/>
</dbReference>
<feature type="non-terminal residue" evidence="2">
    <location>
        <position position="1"/>
    </location>
</feature>
<organism evidence="2 3">
    <name type="scientific">Turnera subulata</name>
    <dbReference type="NCBI Taxonomy" id="218843"/>
    <lineage>
        <taxon>Eukaryota</taxon>
        <taxon>Viridiplantae</taxon>
        <taxon>Streptophyta</taxon>
        <taxon>Embryophyta</taxon>
        <taxon>Tracheophyta</taxon>
        <taxon>Spermatophyta</taxon>
        <taxon>Magnoliopsida</taxon>
        <taxon>eudicotyledons</taxon>
        <taxon>Gunneridae</taxon>
        <taxon>Pentapetalae</taxon>
        <taxon>rosids</taxon>
        <taxon>fabids</taxon>
        <taxon>Malpighiales</taxon>
        <taxon>Passifloraceae</taxon>
        <taxon>Turnera</taxon>
    </lineage>
</organism>